<dbReference type="Proteomes" id="UP001345691">
    <property type="component" value="Unassembled WGS sequence"/>
</dbReference>
<dbReference type="Gene3D" id="3.40.710.10">
    <property type="entry name" value="DD-peptidase/beta-lactamase superfamily"/>
    <property type="match status" value="1"/>
</dbReference>
<reference evidence="5 6" key="1">
    <citation type="submission" date="2023-08" db="EMBL/GenBank/DDBJ databases">
        <title>Black Yeasts Isolated from many extreme environments.</title>
        <authorList>
            <person name="Coleine C."/>
            <person name="Stajich J.E."/>
            <person name="Selbmann L."/>
        </authorList>
    </citation>
    <scope>NUCLEOTIDE SEQUENCE [LARGE SCALE GENOMIC DNA]</scope>
    <source>
        <strain evidence="5 6">CCFEE 6328</strain>
    </source>
</reference>
<dbReference type="InterPro" id="IPR051478">
    <property type="entry name" value="Beta-lactamase-like_AB/R"/>
</dbReference>
<name>A0ABR0JAK0_9EURO</name>
<evidence type="ECO:0000259" key="3">
    <source>
        <dbReference type="Pfam" id="PF00144"/>
    </source>
</evidence>
<keyword evidence="2" id="KW-0732">Signal</keyword>
<protein>
    <recommendedName>
        <fullName evidence="7">Beta-lactamase-related domain-containing protein</fullName>
    </recommendedName>
</protein>
<organism evidence="5 6">
    <name type="scientific">Exophiala sideris</name>
    <dbReference type="NCBI Taxonomy" id="1016849"/>
    <lineage>
        <taxon>Eukaryota</taxon>
        <taxon>Fungi</taxon>
        <taxon>Dikarya</taxon>
        <taxon>Ascomycota</taxon>
        <taxon>Pezizomycotina</taxon>
        <taxon>Eurotiomycetes</taxon>
        <taxon>Chaetothyriomycetidae</taxon>
        <taxon>Chaetothyriales</taxon>
        <taxon>Herpotrichiellaceae</taxon>
        <taxon>Exophiala</taxon>
    </lineage>
</organism>
<dbReference type="InterPro" id="IPR058664">
    <property type="entry name" value="ARB_00930-like_C"/>
</dbReference>
<dbReference type="EMBL" id="JAVRRF010000011">
    <property type="protein sequence ID" value="KAK5060336.1"/>
    <property type="molecule type" value="Genomic_DNA"/>
</dbReference>
<dbReference type="Pfam" id="PF00144">
    <property type="entry name" value="Beta-lactamase"/>
    <property type="match status" value="1"/>
</dbReference>
<evidence type="ECO:0000259" key="4">
    <source>
        <dbReference type="Pfam" id="PF26335"/>
    </source>
</evidence>
<dbReference type="InterPro" id="IPR001466">
    <property type="entry name" value="Beta-lactam-related"/>
</dbReference>
<keyword evidence="6" id="KW-1185">Reference proteome</keyword>
<feature type="domain" description="Beta-lactamase-like ARB-00930-like C-terminal" evidence="4">
    <location>
        <begin position="385"/>
        <end position="527"/>
    </location>
</feature>
<sequence>MAVPWLTFLLVMSLNYARTQAQFLCPPLGPILPAPTSLSDNPSLQQVIAQINLGLQNASSQLNETAVSVGVRSTHETQPLLSFHYTPESFNTSGTHNVTGDTVYLVGSATKLYTALAILQLRGAGDLNLSDPVTKYVPRLNSLPQNNNNLTTVDWSTVTIEALLDHLGGVPADYFFANIANRPPVYAPFTTPVYSNVGYALLGLVIENVSGKTYADYLQDNILQPSNMTRTFVGAPLNSSIGFIPIETNWWGTNLGFENSSGAISASNNDLLSFGTALLSAQLLSPEATRAWMKPKTFTPASGVSVGEVWEIARGPNLTSDVRTIDFYTKTGNLVDYTAVIALVPDYDLAFAINIAGPDSSLTAVQILLSAVATALVPAVDDVGKATAALQYSGTYVAANDSSISLAVDDGGLFVSQFTANGADVLVGYAALEDADTGNTSIRLYPTILRSGNESAWRAVYNPNSAEELAAVDAQLFFPQGSCQSWSGIDLITYGQQSLDYFVLTEDENGTIATVEPRAWRLVLNRAV</sequence>
<dbReference type="SUPFAM" id="SSF56601">
    <property type="entry name" value="beta-lactamase/transpeptidase-like"/>
    <property type="match status" value="1"/>
</dbReference>
<feature type="domain" description="Beta-lactamase-related" evidence="3">
    <location>
        <begin position="94"/>
        <end position="355"/>
    </location>
</feature>
<evidence type="ECO:0000256" key="1">
    <source>
        <dbReference type="ARBA" id="ARBA00038473"/>
    </source>
</evidence>
<accession>A0ABR0JAK0</accession>
<comment type="caution">
    <text evidence="5">The sequence shown here is derived from an EMBL/GenBank/DDBJ whole genome shotgun (WGS) entry which is preliminary data.</text>
</comment>
<proteinExistence type="inferred from homology"/>
<evidence type="ECO:0000313" key="5">
    <source>
        <dbReference type="EMBL" id="KAK5060336.1"/>
    </source>
</evidence>
<dbReference type="Pfam" id="PF26335">
    <property type="entry name" value="ARB_00930_C"/>
    <property type="match status" value="1"/>
</dbReference>
<evidence type="ECO:0000256" key="2">
    <source>
        <dbReference type="SAM" id="SignalP"/>
    </source>
</evidence>
<evidence type="ECO:0000313" key="6">
    <source>
        <dbReference type="Proteomes" id="UP001345691"/>
    </source>
</evidence>
<feature type="chain" id="PRO_5045357514" description="Beta-lactamase-related domain-containing protein" evidence="2">
    <location>
        <begin position="22"/>
        <end position="528"/>
    </location>
</feature>
<evidence type="ECO:0008006" key="7">
    <source>
        <dbReference type="Google" id="ProtNLM"/>
    </source>
</evidence>
<feature type="signal peptide" evidence="2">
    <location>
        <begin position="1"/>
        <end position="21"/>
    </location>
</feature>
<gene>
    <name evidence="5" type="ORF">LTR69_005653</name>
</gene>
<dbReference type="PANTHER" id="PTHR22935:SF95">
    <property type="entry name" value="BETA-LACTAMASE-LIKE 1-RELATED"/>
    <property type="match status" value="1"/>
</dbReference>
<dbReference type="InterPro" id="IPR012338">
    <property type="entry name" value="Beta-lactam/transpept-like"/>
</dbReference>
<comment type="similarity">
    <text evidence="1">Belongs to the beta-lactamase family.</text>
</comment>
<dbReference type="PANTHER" id="PTHR22935">
    <property type="entry name" value="PENICILLIN-BINDING PROTEIN"/>
    <property type="match status" value="1"/>
</dbReference>